<name>A0ABX8WR58_9GAMM</name>
<keyword evidence="2" id="KW-0805">Transcription regulation</keyword>
<evidence type="ECO:0000259" key="5">
    <source>
        <dbReference type="PROSITE" id="PS50931"/>
    </source>
</evidence>
<evidence type="ECO:0000256" key="3">
    <source>
        <dbReference type="ARBA" id="ARBA00023125"/>
    </source>
</evidence>
<reference evidence="6 7" key="1">
    <citation type="submission" date="2021-08" db="EMBL/GenBank/DDBJ databases">
        <title>Lysobacter sp. strain CJ11 Genome sequencing and assembly.</title>
        <authorList>
            <person name="Kim I."/>
        </authorList>
    </citation>
    <scope>NUCLEOTIDE SEQUENCE [LARGE SCALE GENOMIC DNA]</scope>
    <source>
        <strain evidence="6 7">CJ11</strain>
    </source>
</reference>
<proteinExistence type="inferred from homology"/>
<dbReference type="Proteomes" id="UP000824755">
    <property type="component" value="Chromosome"/>
</dbReference>
<dbReference type="SUPFAM" id="SSF53850">
    <property type="entry name" value="Periplasmic binding protein-like II"/>
    <property type="match status" value="1"/>
</dbReference>
<sequence length="297" mass="32928">MLDPQQLSSFLAVVRAGSFVGAAEASGLSKAAVSRHVADLEGRLGVRLLHRTTRRLSLTQEGQRFHARALELVEALDDLESETSASGGEPTGVLRVNVPVTFGNLHLAPLWSQFIERHPKVSLDVTLNDRVVDLFEEGYDLAVRITTLADSQLVSRRLATTRVVLCAAPQYLKQHGTPTHPRELSRHQVLSYRYWGGGDLWRFKGPEGDVEVRVHPRLHSNSGDTCRAGALAAHGIILQPDFLVGADLATGRLVELMPEYRSIELGIHAVYPTRKHLPMKTRSLLDFLVASFEKRPW</sequence>
<gene>
    <name evidence="6" type="ORF">H8L67_02030</name>
</gene>
<dbReference type="RefSeq" id="WP_220380133.1">
    <property type="nucleotide sequence ID" value="NZ_CP080544.1"/>
</dbReference>
<keyword evidence="4" id="KW-0804">Transcription</keyword>
<dbReference type="SUPFAM" id="SSF46785">
    <property type="entry name" value="Winged helix' DNA-binding domain"/>
    <property type="match status" value="1"/>
</dbReference>
<dbReference type="Gene3D" id="1.10.10.10">
    <property type="entry name" value="Winged helix-like DNA-binding domain superfamily/Winged helix DNA-binding domain"/>
    <property type="match status" value="1"/>
</dbReference>
<dbReference type="PANTHER" id="PTHR30537:SF35">
    <property type="entry name" value="TRANSCRIPTIONAL REGULATORY PROTEIN"/>
    <property type="match status" value="1"/>
</dbReference>
<dbReference type="EMBL" id="CP080544">
    <property type="protein sequence ID" value="QYR53316.1"/>
    <property type="molecule type" value="Genomic_DNA"/>
</dbReference>
<keyword evidence="7" id="KW-1185">Reference proteome</keyword>
<keyword evidence="3" id="KW-0238">DNA-binding</keyword>
<evidence type="ECO:0000256" key="1">
    <source>
        <dbReference type="ARBA" id="ARBA00009437"/>
    </source>
</evidence>
<evidence type="ECO:0000313" key="6">
    <source>
        <dbReference type="EMBL" id="QYR53316.1"/>
    </source>
</evidence>
<evidence type="ECO:0000313" key="7">
    <source>
        <dbReference type="Proteomes" id="UP000824755"/>
    </source>
</evidence>
<organism evidence="6 7">
    <name type="scientific">Lysobacter soyae</name>
    <dbReference type="NCBI Taxonomy" id="2764185"/>
    <lineage>
        <taxon>Bacteria</taxon>
        <taxon>Pseudomonadati</taxon>
        <taxon>Pseudomonadota</taxon>
        <taxon>Gammaproteobacteria</taxon>
        <taxon>Lysobacterales</taxon>
        <taxon>Lysobacteraceae</taxon>
        <taxon>Lysobacter</taxon>
    </lineage>
</organism>
<dbReference type="InterPro" id="IPR036390">
    <property type="entry name" value="WH_DNA-bd_sf"/>
</dbReference>
<dbReference type="Pfam" id="PF03466">
    <property type="entry name" value="LysR_substrate"/>
    <property type="match status" value="1"/>
</dbReference>
<dbReference type="InterPro" id="IPR058163">
    <property type="entry name" value="LysR-type_TF_proteobact-type"/>
</dbReference>
<dbReference type="PANTHER" id="PTHR30537">
    <property type="entry name" value="HTH-TYPE TRANSCRIPTIONAL REGULATOR"/>
    <property type="match status" value="1"/>
</dbReference>
<dbReference type="Pfam" id="PF00126">
    <property type="entry name" value="HTH_1"/>
    <property type="match status" value="1"/>
</dbReference>
<accession>A0ABX8WR58</accession>
<feature type="domain" description="HTH lysR-type" evidence="5">
    <location>
        <begin position="2"/>
        <end position="59"/>
    </location>
</feature>
<protein>
    <submittedName>
        <fullName evidence="6">LysR family transcriptional regulator</fullName>
    </submittedName>
</protein>
<dbReference type="InterPro" id="IPR005119">
    <property type="entry name" value="LysR_subst-bd"/>
</dbReference>
<dbReference type="CDD" id="cd08422">
    <property type="entry name" value="PBP2_CrgA_like"/>
    <property type="match status" value="1"/>
</dbReference>
<dbReference type="PROSITE" id="PS50931">
    <property type="entry name" value="HTH_LYSR"/>
    <property type="match status" value="1"/>
</dbReference>
<dbReference type="InterPro" id="IPR036388">
    <property type="entry name" value="WH-like_DNA-bd_sf"/>
</dbReference>
<dbReference type="InterPro" id="IPR000847">
    <property type="entry name" value="LysR_HTH_N"/>
</dbReference>
<comment type="similarity">
    <text evidence="1">Belongs to the LysR transcriptional regulatory family.</text>
</comment>
<evidence type="ECO:0000256" key="2">
    <source>
        <dbReference type="ARBA" id="ARBA00023015"/>
    </source>
</evidence>
<dbReference type="Gene3D" id="3.40.190.290">
    <property type="match status" value="1"/>
</dbReference>
<evidence type="ECO:0000256" key="4">
    <source>
        <dbReference type="ARBA" id="ARBA00023163"/>
    </source>
</evidence>